<evidence type="ECO:0000313" key="2">
    <source>
        <dbReference type="Proteomes" id="UP000683360"/>
    </source>
</evidence>
<accession>A0A8S3QNB7</accession>
<name>A0A8S3QNB7_MYTED</name>
<dbReference type="AlphaFoldDB" id="A0A8S3QNB7"/>
<dbReference type="Proteomes" id="UP000683360">
    <property type="component" value="Unassembled WGS sequence"/>
</dbReference>
<evidence type="ECO:0000313" key="1">
    <source>
        <dbReference type="EMBL" id="CAG2198132.1"/>
    </source>
</evidence>
<dbReference type="OrthoDB" id="6055220at2759"/>
<organism evidence="1 2">
    <name type="scientific">Mytilus edulis</name>
    <name type="common">Blue mussel</name>
    <dbReference type="NCBI Taxonomy" id="6550"/>
    <lineage>
        <taxon>Eukaryota</taxon>
        <taxon>Metazoa</taxon>
        <taxon>Spiralia</taxon>
        <taxon>Lophotrochozoa</taxon>
        <taxon>Mollusca</taxon>
        <taxon>Bivalvia</taxon>
        <taxon>Autobranchia</taxon>
        <taxon>Pteriomorphia</taxon>
        <taxon>Mytilida</taxon>
        <taxon>Mytiloidea</taxon>
        <taxon>Mytilidae</taxon>
        <taxon>Mytilinae</taxon>
        <taxon>Mytilus</taxon>
    </lineage>
</organism>
<protein>
    <submittedName>
        <fullName evidence="1">Uncharacterized protein</fullName>
    </submittedName>
</protein>
<comment type="caution">
    <text evidence="1">The sequence shown here is derived from an EMBL/GenBank/DDBJ whole genome shotgun (WGS) entry which is preliminary data.</text>
</comment>
<reference evidence="1" key="1">
    <citation type="submission" date="2021-03" db="EMBL/GenBank/DDBJ databases">
        <authorList>
            <person name="Bekaert M."/>
        </authorList>
    </citation>
    <scope>NUCLEOTIDE SEQUENCE</scope>
</reference>
<keyword evidence="2" id="KW-1185">Reference proteome</keyword>
<proteinExistence type="predicted"/>
<sequence length="457" mass="53017">MLSQLSKCTQARTILQLKIEKVICFSIESSKKYSKLRRRTEEDVIGRLSKSLAEYKDIQFEPFRVKTFTLGSSVTNSNVKVEQVITDINGETIDPNTVDDSTDAFSKIIDLKSIYRNGFDALEKHVTDGKMTSNVDVNFVIQAMKAGFLQDLDFHESCLQKVFVNDEDDDVEEELYETVILANHLFSRLTMPRISNSAKFGSYFSVLNDDRSRNIHRMCPCDMCIEKISFHNSGIGSEKLFYGYPDIIVYSLGGKCNIVRPQQVDRNDWLTRDDHDFEAEFDEKQLIELKRQKELLRSSQNISQFVAQCITFSFYQKQYQLKHRKDCLPVSLIPTIALSGMHFDIYMYDIDNDILLRNKGDPIPLWRSCKYPQAKLNMSAIVQIWMVLNHLTLNPSLPLEDIQALKRSCDFLHHLPQDRIDLIESTITMKKTFTPWQYEEINTIPFPEIKTVFPFKL</sequence>
<gene>
    <name evidence="1" type="ORF">MEDL_12909</name>
</gene>
<dbReference type="EMBL" id="CAJPWZ010000666">
    <property type="protein sequence ID" value="CAG2198132.1"/>
    <property type="molecule type" value="Genomic_DNA"/>
</dbReference>